<comment type="similarity">
    <text evidence="2">Belongs to the AXUD1 family.</text>
</comment>
<comment type="subcellular location">
    <subcellularLocation>
        <location evidence="1">Nucleus</location>
    </subcellularLocation>
</comment>
<evidence type="ECO:0000256" key="5">
    <source>
        <dbReference type="ARBA" id="ARBA00023125"/>
    </source>
</evidence>
<keyword evidence="3" id="KW-0053">Apoptosis</keyword>
<evidence type="ECO:0000259" key="9">
    <source>
        <dbReference type="Pfam" id="PF16019"/>
    </source>
</evidence>
<protein>
    <recommendedName>
        <fullName evidence="9">Cysteine/serine-rich nuclear protein N-terminal domain-containing protein</fullName>
    </recommendedName>
</protein>
<dbReference type="PROSITE" id="PS51257">
    <property type="entry name" value="PROKAR_LIPOPROTEIN"/>
    <property type="match status" value="1"/>
</dbReference>
<keyword evidence="7" id="KW-0804">Transcription</keyword>
<keyword evidence="11" id="KW-1185">Reference proteome</keyword>
<dbReference type="GO" id="GO:0043565">
    <property type="term" value="F:sequence-specific DNA binding"/>
    <property type="evidence" value="ECO:0007669"/>
    <property type="project" value="TreeGrafter"/>
</dbReference>
<evidence type="ECO:0000313" key="10">
    <source>
        <dbReference type="EMBL" id="VDK22673.1"/>
    </source>
</evidence>
<evidence type="ECO:0000256" key="7">
    <source>
        <dbReference type="ARBA" id="ARBA00023163"/>
    </source>
</evidence>
<evidence type="ECO:0000256" key="8">
    <source>
        <dbReference type="ARBA" id="ARBA00023242"/>
    </source>
</evidence>
<dbReference type="InterPro" id="IPR031972">
    <property type="entry name" value="CSRNP_N"/>
</dbReference>
<keyword evidence="6" id="KW-0010">Activator</keyword>
<dbReference type="GO" id="GO:0000981">
    <property type="term" value="F:DNA-binding transcription factor activity, RNA polymerase II-specific"/>
    <property type="evidence" value="ECO:0007669"/>
    <property type="project" value="TreeGrafter"/>
</dbReference>
<accession>A0A3P6P1H1</accession>
<organism evidence="10 11">
    <name type="scientific">Anisakis simplex</name>
    <name type="common">Herring worm</name>
    <dbReference type="NCBI Taxonomy" id="6269"/>
    <lineage>
        <taxon>Eukaryota</taxon>
        <taxon>Metazoa</taxon>
        <taxon>Ecdysozoa</taxon>
        <taxon>Nematoda</taxon>
        <taxon>Chromadorea</taxon>
        <taxon>Rhabditida</taxon>
        <taxon>Spirurina</taxon>
        <taxon>Ascaridomorpha</taxon>
        <taxon>Ascaridoidea</taxon>
        <taxon>Anisakidae</taxon>
        <taxon>Anisakis</taxon>
        <taxon>Anisakis simplex complex</taxon>
    </lineage>
</organism>
<name>A0A3P6P1H1_ANISI</name>
<proteinExistence type="inferred from homology"/>
<gene>
    <name evidence="10" type="ORF">ASIM_LOCUS3938</name>
</gene>
<feature type="domain" description="Cysteine/serine-rich nuclear protein N-terminal" evidence="9">
    <location>
        <begin position="3"/>
        <end position="46"/>
    </location>
</feature>
<dbReference type="GO" id="GO:0005634">
    <property type="term" value="C:nucleus"/>
    <property type="evidence" value="ECO:0007669"/>
    <property type="project" value="UniProtKB-SubCell"/>
</dbReference>
<dbReference type="InterPro" id="IPR023260">
    <property type="entry name" value="Cys/Ser-rich_nuc_prot"/>
</dbReference>
<keyword evidence="8" id="KW-0539">Nucleus</keyword>
<dbReference type="Pfam" id="PF16019">
    <property type="entry name" value="CSRNP_N"/>
    <property type="match status" value="1"/>
</dbReference>
<keyword evidence="4" id="KW-0805">Transcription regulation</keyword>
<evidence type="ECO:0000256" key="4">
    <source>
        <dbReference type="ARBA" id="ARBA00023015"/>
    </source>
</evidence>
<evidence type="ECO:0000256" key="6">
    <source>
        <dbReference type="ARBA" id="ARBA00023159"/>
    </source>
</evidence>
<evidence type="ECO:0000256" key="3">
    <source>
        <dbReference type="ARBA" id="ARBA00022703"/>
    </source>
</evidence>
<keyword evidence="5" id="KW-0238">DNA-binding</keyword>
<evidence type="ECO:0000256" key="1">
    <source>
        <dbReference type="ARBA" id="ARBA00004123"/>
    </source>
</evidence>
<dbReference type="OrthoDB" id="5946974at2759"/>
<dbReference type="Proteomes" id="UP000267096">
    <property type="component" value="Unassembled WGS sequence"/>
</dbReference>
<dbReference type="EMBL" id="UYRR01006494">
    <property type="protein sequence ID" value="VDK22673.1"/>
    <property type="molecule type" value="Genomic_DNA"/>
</dbReference>
<evidence type="ECO:0000313" key="11">
    <source>
        <dbReference type="Proteomes" id="UP000267096"/>
    </source>
</evidence>
<dbReference type="GO" id="GO:0006915">
    <property type="term" value="P:apoptotic process"/>
    <property type="evidence" value="ECO:0007669"/>
    <property type="project" value="UniProtKB-KW"/>
</dbReference>
<dbReference type="AlphaFoldDB" id="A0A3P6P1H1"/>
<sequence length="92" mass="10834">MEIKVDRPSFPCPCSSASCSNPEGRVEFNAVRVRAHYLETMMRIQVLESNYNFDGVSQLICLFGLYWKFKDTFVDVVRYFYIVRAKTLICYR</sequence>
<reference evidence="10 11" key="1">
    <citation type="submission" date="2018-11" db="EMBL/GenBank/DDBJ databases">
        <authorList>
            <consortium name="Pathogen Informatics"/>
        </authorList>
    </citation>
    <scope>NUCLEOTIDE SEQUENCE [LARGE SCALE GENOMIC DNA]</scope>
</reference>
<evidence type="ECO:0000256" key="2">
    <source>
        <dbReference type="ARBA" id="ARBA00008548"/>
    </source>
</evidence>
<dbReference type="PANTHER" id="PTHR13580">
    <property type="entry name" value="TGF-BETA INDUCED APOPTOSIS PROTEIN"/>
    <property type="match status" value="1"/>
</dbReference>
<dbReference type="PANTHER" id="PTHR13580:SF9">
    <property type="entry name" value="AXIN1 UP-REGULATED 1, ISOFORM A"/>
    <property type="match status" value="1"/>
</dbReference>